<organism evidence="2 3">
    <name type="scientific">Gulo gulo</name>
    <name type="common">Wolverine</name>
    <name type="synonym">Gluton</name>
    <dbReference type="NCBI Taxonomy" id="48420"/>
    <lineage>
        <taxon>Eukaryota</taxon>
        <taxon>Metazoa</taxon>
        <taxon>Chordata</taxon>
        <taxon>Craniata</taxon>
        <taxon>Vertebrata</taxon>
        <taxon>Euteleostomi</taxon>
        <taxon>Mammalia</taxon>
        <taxon>Eutheria</taxon>
        <taxon>Laurasiatheria</taxon>
        <taxon>Carnivora</taxon>
        <taxon>Caniformia</taxon>
        <taxon>Musteloidea</taxon>
        <taxon>Mustelidae</taxon>
        <taxon>Guloninae</taxon>
        <taxon>Gulo</taxon>
    </lineage>
</organism>
<comment type="caution">
    <text evidence="2">The sequence shown here is derived from an EMBL/GenBank/DDBJ whole genome shotgun (WGS) entry which is preliminary data.</text>
</comment>
<evidence type="ECO:0000313" key="2">
    <source>
        <dbReference type="EMBL" id="VCW67122.1"/>
    </source>
</evidence>
<gene>
    <name evidence="2" type="ORF">BN2614_LOCUS1</name>
</gene>
<keyword evidence="3" id="KW-1185">Reference proteome</keyword>
<name>A0A9X9PUM1_GULGU</name>
<accession>A0A9X9PUM1</accession>
<reference evidence="2 3" key="1">
    <citation type="submission" date="2018-10" db="EMBL/GenBank/DDBJ databases">
        <authorList>
            <person name="Ekblom R."/>
            <person name="Jareborg N."/>
        </authorList>
    </citation>
    <scope>NUCLEOTIDE SEQUENCE [LARGE SCALE GENOMIC DNA]</scope>
    <source>
        <tissue evidence="2">Muscle</tissue>
    </source>
</reference>
<dbReference type="EMBL" id="CYRY02002441">
    <property type="protein sequence ID" value="VCW67122.1"/>
    <property type="molecule type" value="Genomic_DNA"/>
</dbReference>
<evidence type="ECO:0000313" key="3">
    <source>
        <dbReference type="Proteomes" id="UP000269945"/>
    </source>
</evidence>
<protein>
    <submittedName>
        <fullName evidence="2">Uncharacterized protein</fullName>
    </submittedName>
</protein>
<dbReference type="AlphaFoldDB" id="A0A9X9PUM1"/>
<feature type="compositionally biased region" description="Gly residues" evidence="1">
    <location>
        <begin position="32"/>
        <end position="41"/>
    </location>
</feature>
<proteinExistence type="predicted"/>
<sequence>MNVHPTSVCMTGEQRIPPKGGAAAGNPLFPGRGQGPRGTAH</sequence>
<dbReference type="Proteomes" id="UP000269945">
    <property type="component" value="Unassembled WGS sequence"/>
</dbReference>
<evidence type="ECO:0000256" key="1">
    <source>
        <dbReference type="SAM" id="MobiDB-lite"/>
    </source>
</evidence>
<feature type="non-terminal residue" evidence="2">
    <location>
        <position position="41"/>
    </location>
</feature>
<feature type="region of interest" description="Disordered" evidence="1">
    <location>
        <begin position="1"/>
        <end position="41"/>
    </location>
</feature>